<dbReference type="RefSeq" id="WP_230439344.1">
    <property type="nucleotide sequence ID" value="NZ_CP087693.1"/>
</dbReference>
<evidence type="ECO:0000313" key="3">
    <source>
        <dbReference type="Proteomes" id="UP000020406"/>
    </source>
</evidence>
<proteinExistence type="predicted"/>
<keyword evidence="1" id="KW-0812">Transmembrane</keyword>
<keyword evidence="1" id="KW-0472">Membrane</keyword>
<keyword evidence="1" id="KW-1133">Transmembrane helix</keyword>
<dbReference type="Proteomes" id="UP000020406">
    <property type="component" value="Unassembled WGS sequence"/>
</dbReference>
<organism evidence="2 3">
    <name type="scientific">Xylella taiwanensis</name>
    <dbReference type="NCBI Taxonomy" id="1444770"/>
    <lineage>
        <taxon>Bacteria</taxon>
        <taxon>Pseudomonadati</taxon>
        <taxon>Pseudomonadota</taxon>
        <taxon>Gammaproteobacteria</taxon>
        <taxon>Lysobacterales</taxon>
        <taxon>Lysobacteraceae</taxon>
        <taxon>Xylella</taxon>
    </lineage>
</organism>
<name>Z9JML9_9GAMM</name>
<dbReference type="PATRIC" id="fig|1444770.3.peg.54"/>
<protein>
    <submittedName>
        <fullName evidence="2">Uncharacterized protein</fullName>
    </submittedName>
</protein>
<feature type="transmembrane region" description="Helical" evidence="1">
    <location>
        <begin position="28"/>
        <end position="49"/>
    </location>
</feature>
<evidence type="ECO:0000256" key="1">
    <source>
        <dbReference type="SAM" id="Phobius"/>
    </source>
</evidence>
<sequence>MSGFSPSRYKGAVNMAPIFNLVSRGQEYSSIGTLVILLADFFLMAIPVFN</sequence>
<reference evidence="2 3" key="1">
    <citation type="journal article" date="2014" name="Genome Announc.">
        <title>Draft Genome Sequence of Xylella fastidiosa Pear Leaf Scorch Strain in Taiwan.</title>
        <authorList>
            <person name="Su C.C."/>
            <person name="Deng W.L."/>
            <person name="Jan F.J."/>
            <person name="Chang C.J."/>
            <person name="Huang H."/>
            <person name="Chen J."/>
        </authorList>
    </citation>
    <scope>NUCLEOTIDE SEQUENCE [LARGE SCALE GENOMIC DNA]</scope>
    <source>
        <strain evidence="2 3">PLS229</strain>
    </source>
</reference>
<evidence type="ECO:0000313" key="2">
    <source>
        <dbReference type="EMBL" id="EWS79429.1"/>
    </source>
</evidence>
<dbReference type="EMBL" id="JDSQ01000001">
    <property type="protein sequence ID" value="EWS79429.1"/>
    <property type="molecule type" value="Genomic_DNA"/>
</dbReference>
<dbReference type="AlphaFoldDB" id="Z9JML9"/>
<accession>Z9JML9</accession>
<gene>
    <name evidence="2" type="ORF">AF72_00225</name>
</gene>
<comment type="caution">
    <text evidence="2">The sequence shown here is derived from an EMBL/GenBank/DDBJ whole genome shotgun (WGS) entry which is preliminary data.</text>
</comment>